<name>A0AA41XF90_9MICO</name>
<evidence type="ECO:0000256" key="2">
    <source>
        <dbReference type="ARBA" id="ARBA00023002"/>
    </source>
</evidence>
<sequence>MTRIEGAVAVVTGGASGIGRGIAEQLIAEGAEVVIADVQHDVCETAAAEIGAVALHVDVTSAKSVESLAAATLERFGRVDIVVNNAGIGPLARVADLTLADWRWMIDVNLWGVVHGVTTFLPLLRANERGGHIVNTASNAMFSINPGLGAYSATKFAVAALTETMAVELAEEGSDVHVTILTPGPVRTNIKASSRNRPAGLEGGLTDVDISHDPAYSGLRWIDPIDAGRITTRAIRGDELYAITHPELWDAVGARHDAIRAAFDRHPVVAPDAEPVADASARPASAPTTKESP</sequence>
<dbReference type="Proteomes" id="UP001165587">
    <property type="component" value="Unassembled WGS sequence"/>
</dbReference>
<dbReference type="InterPro" id="IPR020904">
    <property type="entry name" value="Sc_DH/Rdtase_CS"/>
</dbReference>
<protein>
    <submittedName>
        <fullName evidence="6">SDR family NAD(P)-dependent oxidoreductase</fullName>
    </submittedName>
</protein>
<evidence type="ECO:0000256" key="3">
    <source>
        <dbReference type="RuleBase" id="RU000363"/>
    </source>
</evidence>
<dbReference type="Gene3D" id="3.40.50.720">
    <property type="entry name" value="NAD(P)-binding Rossmann-like Domain"/>
    <property type="match status" value="1"/>
</dbReference>
<evidence type="ECO:0000256" key="1">
    <source>
        <dbReference type="ARBA" id="ARBA00006484"/>
    </source>
</evidence>
<dbReference type="InterPro" id="IPR057326">
    <property type="entry name" value="KR_dom"/>
</dbReference>
<dbReference type="EMBL" id="JANLCK010000001">
    <property type="protein sequence ID" value="MCS5724630.1"/>
    <property type="molecule type" value="Genomic_DNA"/>
</dbReference>
<comment type="similarity">
    <text evidence="1 3">Belongs to the short-chain dehydrogenases/reductases (SDR) family.</text>
</comment>
<evidence type="ECO:0000313" key="7">
    <source>
        <dbReference type="Proteomes" id="UP001165587"/>
    </source>
</evidence>
<reference evidence="6" key="1">
    <citation type="submission" date="2022-08" db="EMBL/GenBank/DDBJ databases">
        <authorList>
            <person name="Deng Y."/>
            <person name="Han X.-F."/>
            <person name="Zhang Y.-Q."/>
        </authorList>
    </citation>
    <scope>NUCLEOTIDE SEQUENCE</scope>
    <source>
        <strain evidence="6">CPCC 203407</strain>
    </source>
</reference>
<dbReference type="Pfam" id="PF00106">
    <property type="entry name" value="adh_short"/>
    <property type="match status" value="1"/>
</dbReference>
<dbReference type="RefSeq" id="WP_259525058.1">
    <property type="nucleotide sequence ID" value="NZ_JANLCK010000001.1"/>
</dbReference>
<dbReference type="InterPro" id="IPR036291">
    <property type="entry name" value="NAD(P)-bd_dom_sf"/>
</dbReference>
<dbReference type="PROSITE" id="PS00061">
    <property type="entry name" value="ADH_SHORT"/>
    <property type="match status" value="1"/>
</dbReference>
<dbReference type="PANTHER" id="PTHR43391:SF82">
    <property type="entry name" value="OXIDOREDUCTASE SADH-RELATED"/>
    <property type="match status" value="1"/>
</dbReference>
<evidence type="ECO:0000313" key="6">
    <source>
        <dbReference type="EMBL" id="MCS5724630.1"/>
    </source>
</evidence>
<evidence type="ECO:0000259" key="5">
    <source>
        <dbReference type="SMART" id="SM00822"/>
    </source>
</evidence>
<organism evidence="6 7">
    <name type="scientific">Herbiconiux oxytropis</name>
    <dbReference type="NCBI Taxonomy" id="2970915"/>
    <lineage>
        <taxon>Bacteria</taxon>
        <taxon>Bacillati</taxon>
        <taxon>Actinomycetota</taxon>
        <taxon>Actinomycetes</taxon>
        <taxon>Micrococcales</taxon>
        <taxon>Microbacteriaceae</taxon>
        <taxon>Herbiconiux</taxon>
    </lineage>
</organism>
<comment type="caution">
    <text evidence="6">The sequence shown here is derived from an EMBL/GenBank/DDBJ whole genome shotgun (WGS) entry which is preliminary data.</text>
</comment>
<dbReference type="AlphaFoldDB" id="A0AA41XF90"/>
<gene>
    <name evidence="6" type="ORF">N1028_01840</name>
</gene>
<dbReference type="InterPro" id="IPR002347">
    <property type="entry name" value="SDR_fam"/>
</dbReference>
<proteinExistence type="inferred from homology"/>
<dbReference type="PRINTS" id="PR00080">
    <property type="entry name" value="SDRFAMILY"/>
</dbReference>
<dbReference type="SUPFAM" id="SSF51735">
    <property type="entry name" value="NAD(P)-binding Rossmann-fold domains"/>
    <property type="match status" value="1"/>
</dbReference>
<dbReference type="GO" id="GO:0016491">
    <property type="term" value="F:oxidoreductase activity"/>
    <property type="evidence" value="ECO:0007669"/>
    <property type="project" value="UniProtKB-KW"/>
</dbReference>
<keyword evidence="7" id="KW-1185">Reference proteome</keyword>
<feature type="compositionally biased region" description="Low complexity" evidence="4">
    <location>
        <begin position="270"/>
        <end position="281"/>
    </location>
</feature>
<keyword evidence="2" id="KW-0560">Oxidoreductase</keyword>
<dbReference type="PRINTS" id="PR00081">
    <property type="entry name" value="GDHRDH"/>
</dbReference>
<evidence type="ECO:0000256" key="4">
    <source>
        <dbReference type="SAM" id="MobiDB-lite"/>
    </source>
</evidence>
<feature type="domain" description="Ketoreductase" evidence="5">
    <location>
        <begin position="7"/>
        <end position="189"/>
    </location>
</feature>
<dbReference type="FunFam" id="3.40.50.720:FF:000084">
    <property type="entry name" value="Short-chain dehydrogenase reductase"/>
    <property type="match status" value="1"/>
</dbReference>
<dbReference type="CDD" id="cd05233">
    <property type="entry name" value="SDR_c"/>
    <property type="match status" value="1"/>
</dbReference>
<feature type="region of interest" description="Disordered" evidence="4">
    <location>
        <begin position="270"/>
        <end position="293"/>
    </location>
</feature>
<accession>A0AA41XF90</accession>
<dbReference type="SMART" id="SM00822">
    <property type="entry name" value="PKS_KR"/>
    <property type="match status" value="1"/>
</dbReference>
<dbReference type="PANTHER" id="PTHR43391">
    <property type="entry name" value="RETINOL DEHYDROGENASE-RELATED"/>
    <property type="match status" value="1"/>
</dbReference>